<keyword evidence="4" id="KW-1185">Reference proteome</keyword>
<dbReference type="InterPro" id="IPR001763">
    <property type="entry name" value="Rhodanese-like_dom"/>
</dbReference>
<dbReference type="AlphaFoldDB" id="A0A2N4U4P7"/>
<proteinExistence type="predicted"/>
<dbReference type="PANTHER" id="PTHR44086">
    <property type="entry name" value="THIOSULFATE SULFURTRANSFERASE RDL2, MITOCHONDRIAL-RELATED"/>
    <property type="match status" value="1"/>
</dbReference>
<dbReference type="GO" id="GO:0004792">
    <property type="term" value="F:thiosulfate-cyanide sulfurtransferase activity"/>
    <property type="evidence" value="ECO:0007669"/>
    <property type="project" value="TreeGrafter"/>
</dbReference>
<keyword evidence="1" id="KW-1133">Transmembrane helix</keyword>
<dbReference type="SMART" id="SM00450">
    <property type="entry name" value="RHOD"/>
    <property type="match status" value="1"/>
</dbReference>
<protein>
    <recommendedName>
        <fullName evidence="2">Rhodanese domain-containing protein</fullName>
    </recommendedName>
</protein>
<dbReference type="OrthoDB" id="1445766at2"/>
<dbReference type="RefSeq" id="WP_102073836.1">
    <property type="nucleotide sequence ID" value="NZ_PDNW01000007.1"/>
</dbReference>
<comment type="caution">
    <text evidence="3">The sequence shown here is derived from an EMBL/GenBank/DDBJ whole genome shotgun (WGS) entry which is preliminary data.</text>
</comment>
<feature type="transmembrane region" description="Helical" evidence="1">
    <location>
        <begin position="143"/>
        <end position="164"/>
    </location>
</feature>
<name>A0A2N4U4P7_9BURK</name>
<organism evidence="3 4">
    <name type="scientific">Pollutimonas subterranea</name>
    <dbReference type="NCBI Taxonomy" id="2045210"/>
    <lineage>
        <taxon>Bacteria</taxon>
        <taxon>Pseudomonadati</taxon>
        <taxon>Pseudomonadota</taxon>
        <taxon>Betaproteobacteria</taxon>
        <taxon>Burkholderiales</taxon>
        <taxon>Alcaligenaceae</taxon>
        <taxon>Pollutimonas</taxon>
    </lineage>
</organism>
<dbReference type="PANTHER" id="PTHR44086:SF10">
    <property type="entry name" value="THIOSULFATE SULFURTRANSFERASE_RHODANESE-LIKE DOMAIN-CONTAINING PROTEIN 3"/>
    <property type="match status" value="1"/>
</dbReference>
<dbReference type="InterPro" id="IPR021309">
    <property type="entry name" value="YgaP-like_TM"/>
</dbReference>
<dbReference type="Gene3D" id="3.40.250.10">
    <property type="entry name" value="Rhodanese-like domain"/>
    <property type="match status" value="1"/>
</dbReference>
<dbReference type="PROSITE" id="PS50206">
    <property type="entry name" value="RHODANESE_3"/>
    <property type="match status" value="1"/>
</dbReference>
<keyword evidence="1" id="KW-0472">Membrane</keyword>
<evidence type="ECO:0000313" key="4">
    <source>
        <dbReference type="Proteomes" id="UP000234190"/>
    </source>
</evidence>
<dbReference type="Gene3D" id="6.10.140.1340">
    <property type="match status" value="1"/>
</dbReference>
<reference evidence="3 4" key="1">
    <citation type="submission" date="2017-10" db="EMBL/GenBank/DDBJ databases">
        <title>Two draft genome sequences of Pusillimonas sp. strains isolated from a nitrate- and radionuclide-contaminated groundwater in Russia.</title>
        <authorList>
            <person name="Grouzdev D.S."/>
            <person name="Tourova T.P."/>
            <person name="Goeva M.A."/>
            <person name="Babich T.L."/>
            <person name="Sokolova D.S."/>
            <person name="Abdullin R."/>
            <person name="Poltaraus A.B."/>
            <person name="Toshchakov S.V."/>
            <person name="Nazina T.N."/>
        </authorList>
    </citation>
    <scope>NUCLEOTIDE SEQUENCE [LARGE SCALE GENOMIC DNA]</scope>
    <source>
        <strain evidence="3 4">JR1/69-3-13</strain>
    </source>
</reference>
<evidence type="ECO:0000256" key="1">
    <source>
        <dbReference type="SAM" id="Phobius"/>
    </source>
</evidence>
<dbReference type="EMBL" id="PDNW01000007">
    <property type="protein sequence ID" value="PLC49983.1"/>
    <property type="molecule type" value="Genomic_DNA"/>
</dbReference>
<dbReference type="Proteomes" id="UP000234190">
    <property type="component" value="Unassembled WGS sequence"/>
</dbReference>
<sequence>MSLKSIAPNGAYELTKEGAVLIDIRSSDEYAREHIALAHHVPMERLVTGALPIDSLAVPIYYCLSGSRTWAYAQALAACAPCDAYMLEGGLNAWKKMGLPVVTDASRPIELQRQVQIAAGSMIVLGALLGGTVSPWFHWLSGLVGSGLVFAGLSGFCGLARVLVKMPWNRQLRGGL</sequence>
<accession>A0A2N4U4P7</accession>
<dbReference type="Pfam" id="PF00581">
    <property type="entry name" value="Rhodanese"/>
    <property type="match status" value="1"/>
</dbReference>
<feature type="domain" description="Rhodanese" evidence="2">
    <location>
        <begin position="15"/>
        <end position="103"/>
    </location>
</feature>
<gene>
    <name evidence="3" type="ORF">CR159_10110</name>
</gene>
<feature type="transmembrane region" description="Helical" evidence="1">
    <location>
        <begin position="117"/>
        <end position="137"/>
    </location>
</feature>
<dbReference type="InterPro" id="IPR036873">
    <property type="entry name" value="Rhodanese-like_dom_sf"/>
</dbReference>
<dbReference type="SUPFAM" id="SSF52821">
    <property type="entry name" value="Rhodanese/Cell cycle control phosphatase"/>
    <property type="match status" value="1"/>
</dbReference>
<dbReference type="Pfam" id="PF11127">
    <property type="entry name" value="YgaP-like_TM"/>
    <property type="match status" value="1"/>
</dbReference>
<evidence type="ECO:0000259" key="2">
    <source>
        <dbReference type="PROSITE" id="PS50206"/>
    </source>
</evidence>
<evidence type="ECO:0000313" key="3">
    <source>
        <dbReference type="EMBL" id="PLC49983.1"/>
    </source>
</evidence>
<keyword evidence="1" id="KW-0812">Transmembrane</keyword>